<organism evidence="3 4">
    <name type="scientific">[Clostridium] ammoniilyticum</name>
    <dbReference type="NCBI Taxonomy" id="2981784"/>
    <lineage>
        <taxon>Bacteria</taxon>
        <taxon>Bacillati</taxon>
        <taxon>Bacillota</taxon>
        <taxon>Erysipelotrichia</taxon>
        <taxon>Erysipelotrichales</taxon>
        <taxon>Coprobacillaceae</taxon>
        <taxon>Faecalibacillus</taxon>
    </lineage>
</organism>
<gene>
    <name evidence="3" type="ORF">OCV55_04000</name>
</gene>
<sequence length="219" mass="24725">MKKSSIIAIGLSTLLVVCNALPMNNHVESKKEEVISQKEASKKKIKKKDVSKDETDESDETVNDTSKQTAEENTIQEEQESVKSDVQTQEKTSNQNTHENKIQKKVEIKQTPAQPVESNQSSVTPSQPTSNGNTTNAQQTQKEEQTKILRVTYWVKCDCGKELTHSIDYKDYESYYNSNDYSVKILINQLLDEGHCAGNEEVCGASHYRYGTNENWIKG</sequence>
<dbReference type="RefSeq" id="WP_147579874.1">
    <property type="nucleotide sequence ID" value="NZ_JAOQJR010000003.1"/>
</dbReference>
<comment type="caution">
    <text evidence="3">The sequence shown here is derived from an EMBL/GenBank/DDBJ whole genome shotgun (WGS) entry which is preliminary data.</text>
</comment>
<dbReference type="EMBL" id="JAOQJR010000003">
    <property type="protein sequence ID" value="MCU6737842.1"/>
    <property type="molecule type" value="Genomic_DNA"/>
</dbReference>
<evidence type="ECO:0000256" key="2">
    <source>
        <dbReference type="SAM" id="SignalP"/>
    </source>
</evidence>
<feature type="compositionally biased region" description="Polar residues" evidence="1">
    <location>
        <begin position="63"/>
        <end position="73"/>
    </location>
</feature>
<feature type="compositionally biased region" description="Basic and acidic residues" evidence="1">
    <location>
        <begin position="27"/>
        <end position="53"/>
    </location>
</feature>
<reference evidence="3 4" key="1">
    <citation type="journal article" date="2021" name="ISME Commun">
        <title>Automated analysis of genomic sequences facilitates high-throughput and comprehensive description of bacteria.</title>
        <authorList>
            <person name="Hitch T.C.A."/>
        </authorList>
    </citation>
    <scope>NUCLEOTIDE SEQUENCE [LARGE SCALE GENOMIC DNA]</scope>
    <source>
        <strain evidence="3 4">H4_15</strain>
    </source>
</reference>
<dbReference type="Proteomes" id="UP001208364">
    <property type="component" value="Unassembled WGS sequence"/>
</dbReference>
<proteinExistence type="predicted"/>
<feature type="region of interest" description="Disordered" evidence="1">
    <location>
        <begin position="24"/>
        <end position="143"/>
    </location>
</feature>
<protein>
    <submittedName>
        <fullName evidence="3">Uncharacterized protein</fullName>
    </submittedName>
</protein>
<feature type="signal peptide" evidence="2">
    <location>
        <begin position="1"/>
        <end position="20"/>
    </location>
</feature>
<feature type="chain" id="PRO_5045563831" evidence="2">
    <location>
        <begin position="21"/>
        <end position="219"/>
    </location>
</feature>
<feature type="compositionally biased region" description="Polar residues" evidence="1">
    <location>
        <begin position="84"/>
        <end position="97"/>
    </location>
</feature>
<accession>A0ABT2SSM0</accession>
<name>A0ABT2SSM0_9FIRM</name>
<evidence type="ECO:0000313" key="4">
    <source>
        <dbReference type="Proteomes" id="UP001208364"/>
    </source>
</evidence>
<evidence type="ECO:0000256" key="1">
    <source>
        <dbReference type="SAM" id="MobiDB-lite"/>
    </source>
</evidence>
<evidence type="ECO:0000313" key="3">
    <source>
        <dbReference type="EMBL" id="MCU6737842.1"/>
    </source>
</evidence>
<feature type="compositionally biased region" description="Basic and acidic residues" evidence="1">
    <location>
        <begin position="98"/>
        <end position="108"/>
    </location>
</feature>
<keyword evidence="4" id="KW-1185">Reference proteome</keyword>
<feature type="compositionally biased region" description="Polar residues" evidence="1">
    <location>
        <begin position="111"/>
        <end position="140"/>
    </location>
</feature>
<keyword evidence="2" id="KW-0732">Signal</keyword>